<dbReference type="Gene3D" id="1.10.340.70">
    <property type="match status" value="1"/>
</dbReference>
<dbReference type="InterPro" id="IPR041588">
    <property type="entry name" value="Integrase_H2C2"/>
</dbReference>
<dbReference type="EMBL" id="JALJAT010000001">
    <property type="protein sequence ID" value="KAK4474338.1"/>
    <property type="molecule type" value="Genomic_DNA"/>
</dbReference>
<dbReference type="InterPro" id="IPR012337">
    <property type="entry name" value="RNaseH-like_sf"/>
</dbReference>
<protein>
    <recommendedName>
        <fullName evidence="1">Integrase catalytic domain-containing protein</fullName>
    </recommendedName>
</protein>
<sequence>MQAHVTKRYVERVSMEPPGKWYFPHHPAVNPRKPGKVRVVFDCSAKLNEVVCVGGRLDHSMSRRTTHPIILPSDHPTPHLIIRHYHSIEGHLGTTQVLASVQAKYWILKGGATTRRVISGCMECRRRNVRLCQQLMGPLPSWRMEVGNYPFEYVGIDLFRPFVVKRGRGTFKRYGCLFTCLKMRAVHIEMVHTLSSDAFLLVLLWFINLRGLPKIKLSDRGNNMVGGHMEIQKCLKDSKEKFHEELMKRDIEWRFNPPYASYRGGLWERLIGIIKRVLSAMIKGQNLTDKTLETFLSEAERILNNRLLQPVTDDVRDFDVLTPNKLLLLRCNDGFCVDDCQKNPLARRWKQAIHLASSFWQRWLKEYIMALQTRDKWKTPRRNLRVGDVVLVAERATSDRWPLGIVDNVHTGEDSLVRTVEVKTRNGLLTRDVRRLRLLEGCDERHLQNYEIDDFPT</sequence>
<evidence type="ECO:0000259" key="1">
    <source>
        <dbReference type="PROSITE" id="PS50994"/>
    </source>
</evidence>
<organism evidence="2 3">
    <name type="scientific">Schistosoma mekongi</name>
    <name type="common">Parasitic worm</name>
    <dbReference type="NCBI Taxonomy" id="38744"/>
    <lineage>
        <taxon>Eukaryota</taxon>
        <taxon>Metazoa</taxon>
        <taxon>Spiralia</taxon>
        <taxon>Lophotrochozoa</taxon>
        <taxon>Platyhelminthes</taxon>
        <taxon>Trematoda</taxon>
        <taxon>Digenea</taxon>
        <taxon>Strigeidida</taxon>
        <taxon>Schistosomatoidea</taxon>
        <taxon>Schistosomatidae</taxon>
        <taxon>Schistosoma</taxon>
    </lineage>
</organism>
<dbReference type="PROSITE" id="PS50994">
    <property type="entry name" value="INTEGRASE"/>
    <property type="match status" value="1"/>
</dbReference>
<dbReference type="Proteomes" id="UP001292079">
    <property type="component" value="Unassembled WGS sequence"/>
</dbReference>
<comment type="caution">
    <text evidence="2">The sequence shown here is derived from an EMBL/GenBank/DDBJ whole genome shotgun (WGS) entry which is preliminary data.</text>
</comment>
<dbReference type="AlphaFoldDB" id="A0AAE2D7G8"/>
<evidence type="ECO:0000313" key="2">
    <source>
        <dbReference type="EMBL" id="KAK4474338.1"/>
    </source>
</evidence>
<dbReference type="PANTHER" id="PTHR47331:SF1">
    <property type="entry name" value="GAG-LIKE PROTEIN"/>
    <property type="match status" value="1"/>
</dbReference>
<dbReference type="SUPFAM" id="SSF53098">
    <property type="entry name" value="Ribonuclease H-like"/>
    <property type="match status" value="1"/>
</dbReference>
<reference evidence="2" key="2">
    <citation type="journal article" date="2023" name="Infect Dis Poverty">
        <title>Chromosome-scale genome of the human blood fluke Schistosoma mekongi and its implications for public health.</title>
        <authorList>
            <person name="Zhou M."/>
            <person name="Xu L."/>
            <person name="Xu D."/>
            <person name="Chen W."/>
            <person name="Khan J."/>
            <person name="Hu Y."/>
            <person name="Huang H."/>
            <person name="Wei H."/>
            <person name="Zhang Y."/>
            <person name="Chusongsang P."/>
            <person name="Tanasarnprasert K."/>
            <person name="Hu X."/>
            <person name="Limpanont Y."/>
            <person name="Lv Z."/>
        </authorList>
    </citation>
    <scope>NUCLEOTIDE SEQUENCE</scope>
    <source>
        <strain evidence="2">LV_2022a</strain>
    </source>
</reference>
<dbReference type="Pfam" id="PF17921">
    <property type="entry name" value="Integrase_H2C2"/>
    <property type="match status" value="1"/>
</dbReference>
<dbReference type="InterPro" id="IPR036397">
    <property type="entry name" value="RNaseH_sf"/>
</dbReference>
<evidence type="ECO:0000313" key="3">
    <source>
        <dbReference type="Proteomes" id="UP001292079"/>
    </source>
</evidence>
<gene>
    <name evidence="2" type="ORF">MN116_000491</name>
</gene>
<feature type="domain" description="Integrase catalytic" evidence="1">
    <location>
        <begin position="146"/>
        <end position="331"/>
    </location>
</feature>
<dbReference type="InterPro" id="IPR001584">
    <property type="entry name" value="Integrase_cat-core"/>
</dbReference>
<proteinExistence type="predicted"/>
<dbReference type="GO" id="GO:0015074">
    <property type="term" value="P:DNA integration"/>
    <property type="evidence" value="ECO:0007669"/>
    <property type="project" value="InterPro"/>
</dbReference>
<accession>A0AAE2D7G8</accession>
<reference evidence="2" key="1">
    <citation type="submission" date="2022-04" db="EMBL/GenBank/DDBJ databases">
        <authorList>
            <person name="Xu L."/>
            <person name="Lv Z."/>
        </authorList>
    </citation>
    <scope>NUCLEOTIDE SEQUENCE</scope>
    <source>
        <strain evidence="2">LV_2022a</strain>
    </source>
</reference>
<keyword evidence="3" id="KW-1185">Reference proteome</keyword>
<dbReference type="InterPro" id="IPR040676">
    <property type="entry name" value="DUF5641"/>
</dbReference>
<dbReference type="GO" id="GO:0003676">
    <property type="term" value="F:nucleic acid binding"/>
    <property type="evidence" value="ECO:0007669"/>
    <property type="project" value="InterPro"/>
</dbReference>
<dbReference type="PANTHER" id="PTHR47331">
    <property type="entry name" value="PHD-TYPE DOMAIN-CONTAINING PROTEIN"/>
    <property type="match status" value="1"/>
</dbReference>
<dbReference type="Gene3D" id="3.30.420.10">
    <property type="entry name" value="Ribonuclease H-like superfamily/Ribonuclease H"/>
    <property type="match status" value="1"/>
</dbReference>
<name>A0AAE2D7G8_SCHME</name>
<dbReference type="Pfam" id="PF18701">
    <property type="entry name" value="DUF5641"/>
    <property type="match status" value="1"/>
</dbReference>